<dbReference type="EMBL" id="CP135076">
    <property type="protein sequence ID" value="WNO52605.1"/>
    <property type="molecule type" value="Genomic_DNA"/>
</dbReference>
<dbReference type="RefSeq" id="WP_313913225.1">
    <property type="nucleotide sequence ID" value="NZ_CP135076.1"/>
</dbReference>
<reference evidence="1 2" key="1">
    <citation type="submission" date="2023-09" db="EMBL/GenBank/DDBJ databases">
        <authorList>
            <person name="Rey-Velasco X."/>
        </authorList>
    </citation>
    <scope>NUCLEOTIDE SEQUENCE [LARGE SCALE GENOMIC DNA]</scope>
    <source>
        <strain evidence="1 2">W311</strain>
    </source>
</reference>
<evidence type="ECO:0000313" key="2">
    <source>
        <dbReference type="Proteomes" id="UP001302249"/>
    </source>
</evidence>
<dbReference type="SUPFAM" id="SSF48452">
    <property type="entry name" value="TPR-like"/>
    <property type="match status" value="1"/>
</dbReference>
<dbReference type="Gene3D" id="1.25.40.10">
    <property type="entry name" value="Tetratricopeptide repeat domain"/>
    <property type="match status" value="1"/>
</dbReference>
<dbReference type="InterPro" id="IPR011990">
    <property type="entry name" value="TPR-like_helical_dom_sf"/>
</dbReference>
<protein>
    <submittedName>
        <fullName evidence="1">Uncharacterized protein</fullName>
    </submittedName>
</protein>
<accession>A0ABZ0B5N5</accession>
<gene>
    <name evidence="1" type="ORF">RPR59_08985</name>
</gene>
<evidence type="ECO:0000313" key="1">
    <source>
        <dbReference type="EMBL" id="WNO52605.1"/>
    </source>
</evidence>
<proteinExistence type="predicted"/>
<sequence>MGWLMFLIVGAVSVFLLFVLGVPRLLWSLLGAAIALGGTGYALQGHPFEPGHPVEGEAEIQPIDQGLIDFRHTMFGHFTFANSYLVASDALARSGATDSAVGVVLAGIHRSPRDAALWTWLGMAYSEHDGGFVSPAAEMAFNHAMAIAPQHPGPPFFYGFALARAGRLEDARATWRRALARMPEDSPLRRDVRLRLQLLDGFLSQPAGTQPAM</sequence>
<name>A0ABZ0B5N5_9SPHN</name>
<dbReference type="Proteomes" id="UP001302249">
    <property type="component" value="Chromosome"/>
</dbReference>
<organism evidence="1 2">
    <name type="scientific">Stakelama saccharophila</name>
    <dbReference type="NCBI Taxonomy" id="3075605"/>
    <lineage>
        <taxon>Bacteria</taxon>
        <taxon>Pseudomonadati</taxon>
        <taxon>Pseudomonadota</taxon>
        <taxon>Alphaproteobacteria</taxon>
        <taxon>Sphingomonadales</taxon>
        <taxon>Sphingomonadaceae</taxon>
        <taxon>Stakelama</taxon>
    </lineage>
</organism>
<keyword evidence="2" id="KW-1185">Reference proteome</keyword>